<evidence type="ECO:0000256" key="1">
    <source>
        <dbReference type="ARBA" id="ARBA00004613"/>
    </source>
</evidence>
<dbReference type="InterPro" id="IPR001314">
    <property type="entry name" value="Peptidase_S1A"/>
</dbReference>
<dbReference type="GO" id="GO:0045087">
    <property type="term" value="P:innate immune response"/>
    <property type="evidence" value="ECO:0007669"/>
    <property type="project" value="UniProtKB-KW"/>
</dbReference>
<keyword evidence="29" id="KW-1185">Reference proteome</keyword>
<dbReference type="Pfam" id="PF14670">
    <property type="entry name" value="FXa_inhibition"/>
    <property type="match status" value="1"/>
</dbReference>
<evidence type="ECO:0000256" key="23">
    <source>
        <dbReference type="PROSITE-ProRule" id="PRU00302"/>
    </source>
</evidence>
<keyword evidence="13 21" id="KW-0106">Calcium</keyword>
<evidence type="ECO:0000256" key="6">
    <source>
        <dbReference type="ARBA" id="ARBA00022670"/>
    </source>
</evidence>
<evidence type="ECO:0000256" key="14">
    <source>
        <dbReference type="ARBA" id="ARBA00022859"/>
    </source>
</evidence>
<feature type="domain" description="Sushi" evidence="27">
    <location>
        <begin position="328"/>
        <end position="394"/>
    </location>
</feature>
<dbReference type="AlphaFoldDB" id="A0A8C4QX80"/>
<dbReference type="Proteomes" id="UP000694388">
    <property type="component" value="Unplaced"/>
</dbReference>
<protein>
    <submittedName>
        <fullName evidence="28">MBL associated serine protease 1</fullName>
    </submittedName>
</protein>
<evidence type="ECO:0000256" key="16">
    <source>
        <dbReference type="ARBA" id="ARBA00023180"/>
    </source>
</evidence>
<feature type="binding site" evidence="21">
    <location>
        <position position="150"/>
    </location>
    <ligand>
        <name>Ca(2+)</name>
        <dbReference type="ChEBI" id="CHEBI:29108"/>
        <label>1</label>
    </ligand>
</feature>
<feature type="disulfide bond" evidence="19">
    <location>
        <begin position="749"/>
        <end position="784"/>
    </location>
</feature>
<keyword evidence="6" id="KW-0645">Protease</keyword>
<evidence type="ECO:0000256" key="5">
    <source>
        <dbReference type="ARBA" id="ARBA00022659"/>
    </source>
</evidence>
<dbReference type="PROSITE" id="PS00135">
    <property type="entry name" value="TRYPSIN_SER"/>
    <property type="match status" value="1"/>
</dbReference>
<feature type="disulfide bond" evidence="19 22">
    <location>
        <begin position="213"/>
        <end position="240"/>
    </location>
</feature>
<dbReference type="InterPro" id="IPR018097">
    <property type="entry name" value="EGF_Ca-bd_CS"/>
</dbReference>
<dbReference type="PANTHER" id="PTHR24255:SF38">
    <property type="entry name" value="MANNAN-BINDING LECTIN SERINE PROTEASE 1-LIKE"/>
    <property type="match status" value="1"/>
</dbReference>
<keyword evidence="17 20" id="KW-0379">Hydroxylation</keyword>
<keyword evidence="7 21" id="KW-0479">Metal-binding</keyword>
<evidence type="ECO:0000256" key="20">
    <source>
        <dbReference type="PIRSR" id="PIRSR001155-3"/>
    </source>
</evidence>
<dbReference type="PROSITE" id="PS01180">
    <property type="entry name" value="CUB"/>
    <property type="match status" value="2"/>
</dbReference>
<dbReference type="FunFam" id="2.60.120.290:FF:000012">
    <property type="entry name" value="mannan-binding lectin serine protease 1 isoform X1"/>
    <property type="match status" value="1"/>
</dbReference>
<evidence type="ECO:0000256" key="11">
    <source>
        <dbReference type="ARBA" id="ARBA00022813"/>
    </source>
</evidence>
<feature type="binding site" evidence="21">
    <location>
        <position position="274"/>
    </location>
    <ligand>
        <name>Ca(2+)</name>
        <dbReference type="ChEBI" id="CHEBI:29108"/>
        <label>3</label>
    </ligand>
</feature>
<comment type="PTM">
    <text evidence="20">The iron and 2-oxoglutarate dependent 3-hydroxylation of aspartate and asparagine is (R) stereospecific within EGF domains.</text>
</comment>
<evidence type="ECO:0000256" key="2">
    <source>
        <dbReference type="ARBA" id="ARBA00022525"/>
    </source>
</evidence>
<evidence type="ECO:0000256" key="19">
    <source>
        <dbReference type="PIRSR" id="PIRSR001155-2"/>
    </source>
</evidence>
<keyword evidence="2" id="KW-0964">Secreted</keyword>
<keyword evidence="16" id="KW-0325">Glycoprotein</keyword>
<evidence type="ECO:0000256" key="21">
    <source>
        <dbReference type="PIRSR" id="PIRSR001155-4"/>
    </source>
</evidence>
<dbReference type="PROSITE" id="PS01186">
    <property type="entry name" value="EGF_2"/>
    <property type="match status" value="1"/>
</dbReference>
<dbReference type="InterPro" id="IPR035914">
    <property type="entry name" value="Sperma_CUB_dom_sf"/>
</dbReference>
<feature type="disulfide bond" evidence="19">
    <location>
        <begin position="196"/>
        <end position="209"/>
    </location>
</feature>
<feature type="binding site" evidence="21">
    <location>
        <position position="263"/>
    </location>
    <ligand>
        <name>Ca(2+)</name>
        <dbReference type="ChEBI" id="CHEBI:29108"/>
        <label>3</label>
    </ligand>
</feature>
<keyword evidence="15 19" id="KW-1015">Disulfide bond</keyword>
<feature type="disulfide bond" evidence="19">
    <location>
        <begin position="181"/>
        <end position="194"/>
    </location>
</feature>
<dbReference type="InterPro" id="IPR024175">
    <property type="entry name" value="Pept_S1A_C1r/C1S/mannan-bd"/>
</dbReference>
<dbReference type="InterPro" id="IPR043504">
    <property type="entry name" value="Peptidase_S1_PA_chymotrypsin"/>
</dbReference>
<feature type="active site" description="Charge relay system" evidence="18">
    <location>
        <position position="580"/>
    </location>
</feature>
<dbReference type="GO" id="GO:0006508">
    <property type="term" value="P:proteolysis"/>
    <property type="evidence" value="ECO:0007669"/>
    <property type="project" value="UniProtKB-KW"/>
</dbReference>
<evidence type="ECO:0000313" key="29">
    <source>
        <dbReference type="Proteomes" id="UP000694388"/>
    </source>
</evidence>
<feature type="active site" description="Charge relay system" evidence="18">
    <location>
        <position position="753"/>
    </location>
</feature>
<dbReference type="Ensembl" id="ENSEBUT00000022279.1">
    <property type="protein sequence ID" value="ENSEBUP00000021703.1"/>
    <property type="gene ID" value="ENSEBUG00000013386.1"/>
</dbReference>
<feature type="disulfide bond" evidence="19">
    <location>
        <begin position="100"/>
        <end position="118"/>
    </location>
</feature>
<dbReference type="SMART" id="SM00032">
    <property type="entry name" value="CCP"/>
    <property type="match status" value="2"/>
</dbReference>
<keyword evidence="3" id="KW-0245">EGF-like domain</keyword>
<feature type="active site" description="Charge relay system" evidence="18">
    <location>
        <position position="523"/>
    </location>
</feature>
<keyword evidence="9" id="KW-0677">Repeat</keyword>
<feature type="binding site" evidence="21">
    <location>
        <position position="188"/>
    </location>
    <ligand>
        <name>Ca(2+)</name>
        <dbReference type="ChEBI" id="CHEBI:29108"/>
        <label>2</label>
    </ligand>
</feature>
<feature type="region of interest" description="Disordered" evidence="24">
    <location>
        <begin position="656"/>
        <end position="675"/>
    </location>
</feature>
<feature type="domain" description="CUB" evidence="25">
    <location>
        <begin position="213"/>
        <end position="326"/>
    </location>
</feature>
<feature type="binding site" evidence="21">
    <location>
        <position position="313"/>
    </location>
    <ligand>
        <name>Ca(2+)</name>
        <dbReference type="ChEBI" id="CHEBI:29108"/>
        <label>3</label>
    </ligand>
</feature>
<dbReference type="Gene3D" id="2.60.120.290">
    <property type="entry name" value="Spermadhesin, CUB domain"/>
    <property type="match status" value="2"/>
</dbReference>
<dbReference type="PRINTS" id="PR00722">
    <property type="entry name" value="CHYMOTRYPSIN"/>
</dbReference>
<reference evidence="28" key="1">
    <citation type="submission" date="2025-08" db="UniProtKB">
        <authorList>
            <consortium name="Ensembl"/>
        </authorList>
    </citation>
    <scope>IDENTIFICATION</scope>
</reference>
<feature type="binding site" evidence="21">
    <location>
        <position position="166"/>
    </location>
    <ligand>
        <name>Ca(2+)</name>
        <dbReference type="ChEBI" id="CHEBI:29108"/>
        <label>2</label>
    </ligand>
</feature>
<keyword evidence="8" id="KW-0732">Signal</keyword>
<feature type="binding site" evidence="21">
    <location>
        <position position="148"/>
    </location>
    <ligand>
        <name>Ca(2+)</name>
        <dbReference type="ChEBI" id="CHEBI:29108"/>
        <label>1</label>
    </ligand>
</feature>
<accession>A0A8C4QX80</accession>
<dbReference type="Gene3D" id="2.10.25.10">
    <property type="entry name" value="Laminin"/>
    <property type="match status" value="1"/>
</dbReference>
<feature type="binding site" evidence="21">
    <location>
        <position position="311"/>
    </location>
    <ligand>
        <name>Ca(2+)</name>
        <dbReference type="ChEBI" id="CHEBI:29108"/>
        <label>3</label>
    </ligand>
</feature>
<dbReference type="InterPro" id="IPR009003">
    <property type="entry name" value="Peptidase_S1_PA"/>
</dbReference>
<dbReference type="CDD" id="cd00054">
    <property type="entry name" value="EGF_CA"/>
    <property type="match status" value="1"/>
</dbReference>
<evidence type="ECO:0000256" key="15">
    <source>
        <dbReference type="ARBA" id="ARBA00023157"/>
    </source>
</evidence>
<evidence type="ECO:0000256" key="24">
    <source>
        <dbReference type="SAM" id="MobiDB-lite"/>
    </source>
</evidence>
<feature type="binding site" evidence="21">
    <location>
        <position position="95"/>
    </location>
    <ligand>
        <name>Ca(2+)</name>
        <dbReference type="ChEBI" id="CHEBI:29108"/>
        <label>1</label>
    </ligand>
</feature>
<dbReference type="FunFam" id="2.10.25.10:FF:000059">
    <property type="entry name" value="Mannan-binding lectin serine protease 1"/>
    <property type="match status" value="1"/>
</dbReference>
<dbReference type="PROSITE" id="PS01187">
    <property type="entry name" value="EGF_CA"/>
    <property type="match status" value="1"/>
</dbReference>
<dbReference type="GO" id="GO:0004252">
    <property type="term" value="F:serine-type endopeptidase activity"/>
    <property type="evidence" value="ECO:0007669"/>
    <property type="project" value="InterPro"/>
</dbReference>
<dbReference type="SUPFAM" id="SSF50494">
    <property type="entry name" value="Trypsin-like serine proteases"/>
    <property type="match status" value="1"/>
</dbReference>
<feature type="binding site" evidence="21">
    <location>
        <position position="191"/>
    </location>
    <ligand>
        <name>Ca(2+)</name>
        <dbReference type="ChEBI" id="CHEBI:29108"/>
        <label>2</label>
    </ligand>
</feature>
<dbReference type="InterPro" id="IPR001254">
    <property type="entry name" value="Trypsin_dom"/>
</dbReference>
<dbReference type="GeneTree" id="ENSGT00950000183084"/>
<comment type="caution">
    <text evidence="23">Lacks conserved residue(s) required for the propagation of feature annotation.</text>
</comment>
<dbReference type="SUPFAM" id="SSF57535">
    <property type="entry name" value="Complement control module/SCR domain"/>
    <property type="match status" value="2"/>
</dbReference>
<dbReference type="FunFam" id="2.10.70.10:FF:000016">
    <property type="entry name" value="Mannan-binding lectin serine protease 1"/>
    <property type="match status" value="1"/>
</dbReference>
<feature type="disulfide bond" description="Interchain (between heavy and light chains)" evidence="19">
    <location>
        <begin position="464"/>
        <end position="600"/>
    </location>
</feature>
<evidence type="ECO:0000256" key="12">
    <source>
        <dbReference type="ARBA" id="ARBA00022825"/>
    </source>
</evidence>
<evidence type="ECO:0000256" key="18">
    <source>
        <dbReference type="PIRSR" id="PIRSR001155-1"/>
    </source>
</evidence>
<feature type="disulfide bond" evidence="19">
    <location>
        <begin position="271"/>
        <end position="289"/>
    </location>
</feature>
<feature type="binding site" evidence="21">
    <location>
        <position position="169"/>
    </location>
    <ligand>
        <name>Ca(2+)</name>
        <dbReference type="ChEBI" id="CHEBI:29108"/>
        <label>2</label>
    </ligand>
</feature>
<feature type="disulfide bond" evidence="19">
    <location>
        <begin position="397"/>
        <end position="442"/>
    </location>
</feature>
<comment type="subcellular location">
    <subcellularLocation>
        <location evidence="1">Secreted</location>
    </subcellularLocation>
</comment>
<feature type="binding site" evidence="21">
    <location>
        <position position="103"/>
    </location>
    <ligand>
        <name>Ca(2+)</name>
        <dbReference type="ChEBI" id="CHEBI:29108"/>
        <label>1</label>
    </ligand>
</feature>
<dbReference type="CDD" id="cd00190">
    <property type="entry name" value="Tryp_SPc"/>
    <property type="match status" value="1"/>
</dbReference>
<dbReference type="PIRSF" id="PIRSF001155">
    <property type="entry name" value="C1r_C1s_MASP"/>
    <property type="match status" value="1"/>
</dbReference>
<evidence type="ECO:0000256" key="7">
    <source>
        <dbReference type="ARBA" id="ARBA00022723"/>
    </source>
</evidence>
<dbReference type="PROSITE" id="PS50240">
    <property type="entry name" value="TRYPSIN_DOM"/>
    <property type="match status" value="1"/>
</dbReference>
<feature type="domain" description="Peptidase S1" evidence="26">
    <location>
        <begin position="478"/>
        <end position="808"/>
    </location>
</feature>
<dbReference type="OMA" id="QHWVAQG"/>
<evidence type="ECO:0000259" key="25">
    <source>
        <dbReference type="PROSITE" id="PS01180"/>
    </source>
</evidence>
<feature type="domain" description="Sushi" evidence="27">
    <location>
        <begin position="395"/>
        <end position="462"/>
    </location>
</feature>
<dbReference type="SMART" id="SM00020">
    <property type="entry name" value="Tryp_SPc"/>
    <property type="match status" value="1"/>
</dbReference>
<dbReference type="Pfam" id="PF00089">
    <property type="entry name" value="Trypsin"/>
    <property type="match status" value="2"/>
</dbReference>
<reference evidence="28" key="2">
    <citation type="submission" date="2025-09" db="UniProtKB">
        <authorList>
            <consortium name="Ensembl"/>
        </authorList>
    </citation>
    <scope>IDENTIFICATION</scope>
</reference>
<evidence type="ECO:0000256" key="8">
    <source>
        <dbReference type="ARBA" id="ARBA00022729"/>
    </source>
</evidence>
<feature type="domain" description="CUB" evidence="25">
    <location>
        <begin position="38"/>
        <end position="165"/>
    </location>
</feature>
<dbReference type="CDD" id="cd00033">
    <property type="entry name" value="CCP"/>
    <property type="match status" value="2"/>
</dbReference>
<dbReference type="Pfam" id="PF00084">
    <property type="entry name" value="Sushi"/>
    <property type="match status" value="2"/>
</dbReference>
<dbReference type="FunFam" id="2.60.120.290:FF:000006">
    <property type="entry name" value="Mannan-binding lectin serine protease 1"/>
    <property type="match status" value="1"/>
</dbReference>
<dbReference type="SMART" id="SM00042">
    <property type="entry name" value="CUB"/>
    <property type="match status" value="2"/>
</dbReference>
<dbReference type="InterPro" id="IPR000742">
    <property type="entry name" value="EGF"/>
</dbReference>
<dbReference type="Gene3D" id="2.10.70.10">
    <property type="entry name" value="Complement Module, domain 1"/>
    <property type="match status" value="2"/>
</dbReference>
<dbReference type="SUPFAM" id="SSF49854">
    <property type="entry name" value="Spermadhesin, CUB domain"/>
    <property type="match status" value="2"/>
</dbReference>
<keyword evidence="5 23" id="KW-0768">Sushi</keyword>
<evidence type="ECO:0000256" key="13">
    <source>
        <dbReference type="ARBA" id="ARBA00022837"/>
    </source>
</evidence>
<feature type="disulfide bond" evidence="19">
    <location>
        <begin position="330"/>
        <end position="379"/>
    </location>
</feature>
<evidence type="ECO:0000256" key="17">
    <source>
        <dbReference type="ARBA" id="ARBA00023278"/>
    </source>
</evidence>
<feature type="disulfide bond" evidence="19">
    <location>
        <begin position="718"/>
        <end position="738"/>
    </location>
</feature>
<dbReference type="GO" id="GO:0005509">
    <property type="term" value="F:calcium ion binding"/>
    <property type="evidence" value="ECO:0007669"/>
    <property type="project" value="InterPro"/>
</dbReference>
<evidence type="ECO:0000256" key="10">
    <source>
        <dbReference type="ARBA" id="ARBA00022801"/>
    </source>
</evidence>
<dbReference type="GO" id="GO:0005615">
    <property type="term" value="C:extracellular space"/>
    <property type="evidence" value="ECO:0007669"/>
    <property type="project" value="TreeGrafter"/>
</dbReference>
<proteinExistence type="predicted"/>
<feature type="disulfide bond" evidence="19">
    <location>
        <begin position="170"/>
        <end position="185"/>
    </location>
</feature>
<feature type="disulfide bond" evidence="19">
    <location>
        <begin position="358"/>
        <end position="392"/>
    </location>
</feature>
<dbReference type="SMART" id="SM00179">
    <property type="entry name" value="EGF_CA"/>
    <property type="match status" value="1"/>
</dbReference>
<dbReference type="SUPFAM" id="SSF57196">
    <property type="entry name" value="EGF/Laminin"/>
    <property type="match status" value="1"/>
</dbReference>
<keyword evidence="4" id="KW-0399">Innate immunity</keyword>
<dbReference type="GO" id="GO:0006956">
    <property type="term" value="P:complement activation"/>
    <property type="evidence" value="ECO:0007669"/>
    <property type="project" value="InterPro"/>
</dbReference>
<dbReference type="Gene3D" id="2.40.10.10">
    <property type="entry name" value="Trypsin-like serine proteases"/>
    <property type="match status" value="2"/>
</dbReference>
<dbReference type="PANTHER" id="PTHR24255">
    <property type="entry name" value="COMPLEMENT COMPONENT 1, S SUBCOMPONENT-RELATED"/>
    <property type="match status" value="1"/>
</dbReference>
<name>A0A8C4QX80_EPTBU</name>
<evidence type="ECO:0000256" key="3">
    <source>
        <dbReference type="ARBA" id="ARBA00022536"/>
    </source>
</evidence>
<dbReference type="PROSITE" id="PS50923">
    <property type="entry name" value="SUSHI"/>
    <property type="match status" value="2"/>
</dbReference>
<feature type="disulfide bond" evidence="19">
    <location>
        <begin position="424"/>
        <end position="460"/>
    </location>
</feature>
<evidence type="ECO:0000256" key="9">
    <source>
        <dbReference type="ARBA" id="ARBA00022737"/>
    </source>
</evidence>
<dbReference type="InterPro" id="IPR000436">
    <property type="entry name" value="Sushi_SCR_CCP_dom"/>
</dbReference>
<evidence type="ECO:0000313" key="28">
    <source>
        <dbReference type="Ensembl" id="ENSEBUP00000021703.1"/>
    </source>
</evidence>
<feature type="modified residue" description="(3R)-3-hydroxyasparagine" evidence="20">
    <location>
        <position position="187"/>
    </location>
</feature>
<keyword evidence="10" id="KW-0378">Hydrolase</keyword>
<evidence type="ECO:0000256" key="22">
    <source>
        <dbReference type="PROSITE-ProRule" id="PRU00059"/>
    </source>
</evidence>
<evidence type="ECO:0000256" key="4">
    <source>
        <dbReference type="ARBA" id="ARBA00022588"/>
    </source>
</evidence>
<dbReference type="InterPro" id="IPR033116">
    <property type="entry name" value="TRYPSIN_SER"/>
</dbReference>
<dbReference type="FunFam" id="2.40.10.10:FF:000054">
    <property type="entry name" value="Complement C1r subcomponent"/>
    <property type="match status" value="1"/>
</dbReference>
<dbReference type="InterPro" id="IPR035976">
    <property type="entry name" value="Sushi/SCR/CCP_sf"/>
</dbReference>
<evidence type="ECO:0000259" key="27">
    <source>
        <dbReference type="PROSITE" id="PS50923"/>
    </source>
</evidence>
<dbReference type="InterPro" id="IPR001881">
    <property type="entry name" value="EGF-like_Ca-bd_dom"/>
</dbReference>
<evidence type="ECO:0000259" key="26">
    <source>
        <dbReference type="PROSITE" id="PS50240"/>
    </source>
</evidence>
<keyword evidence="12" id="KW-0720">Serine protease</keyword>
<sequence length="822" mass="92069">MSGRIQKLLLFPSRCSFMMNQTRFIYFFLVSWLFVLGCFSTGDDEVVPKTKQQLFGTLRSPNYPYVYPNFLQRTWHLQVPNGYRVQIKFLHFDLEPSHLCEYDAIELLDGQHILGTFCGKYDTDTERVPGSQPILAPGNILTIKFRSDYSNEEDFTGFVALYTAVDIDECVEFANDEERSCDHFCQNYPGGFFCSCRHGYHLHDNNRTCTVHCNNIIYNGRQGEIFSPEYPHPYPGELRCHVRIVLPEGLHPSIHFEDTFDVENHPEIDGCPFDSLTIRSGGELFGPFCGTHPPKDIQALSNEVDIEFHTDSSGQHNGWAFSYMAQGEACPMPLAPLNGSLFPHQENYFFTDQVIFTCNSGFELVKESGEKVRTLQLECQSSGTWSSLFPTCQPLDCGPPPPLENGRYDGDNSTTFLSSVTYSCNTPYYYLRSQANATQYVCNEMSKWISAEGQKELPSCMPACGRPLRSLHNIQKRIVDGRAADPGAFPWQALILAKEQPNGEQRFGGGAILTSRWLLTASHLLLPRQKQFGPLKPLPPSGLDVFVGLHEIRKRSEAVRPVVESVHLHMGFNHRSYDNDIALLRLKTPIPFGSTIMPVCLPFGNKPSHVDITVFSTASFVNTTVTTMVPNSSQTKSHPSLNFTSLMNNNILNDHEANDTEYEGPSTQQELSDELNPGDMGVVSGWGSTWATLNSSRITSRTEFLQYVNLPVVNQSTCRAGYRKNGRRSYRLTKNMFCAGYAHGGPDTCLGDSGGAYVTQTTGSDGLPQWVVQGLVSWGWPGECGRKGVFGVYSRVANYISWIKDQIQPFGDVDSLPYNDPS</sequence>
<keyword evidence="14" id="KW-0391">Immunity</keyword>
<keyword evidence="11" id="KW-0068">Autocatalytic cleavage</keyword>
<dbReference type="CDD" id="cd00041">
    <property type="entry name" value="CUB"/>
    <property type="match status" value="2"/>
</dbReference>
<feature type="binding site" evidence="21">
    <location>
        <position position="187"/>
    </location>
    <ligand>
        <name>Ca(2+)</name>
        <dbReference type="ChEBI" id="CHEBI:29108"/>
        <label>2</label>
    </ligand>
</feature>
<dbReference type="Pfam" id="PF00431">
    <property type="entry name" value="CUB"/>
    <property type="match status" value="2"/>
</dbReference>
<dbReference type="InterPro" id="IPR000859">
    <property type="entry name" value="CUB_dom"/>
</dbReference>
<organism evidence="28 29">
    <name type="scientific">Eptatretus burgeri</name>
    <name type="common">Inshore hagfish</name>
    <dbReference type="NCBI Taxonomy" id="7764"/>
    <lineage>
        <taxon>Eukaryota</taxon>
        <taxon>Metazoa</taxon>
        <taxon>Chordata</taxon>
        <taxon>Craniata</taxon>
        <taxon>Vertebrata</taxon>
        <taxon>Cyclostomata</taxon>
        <taxon>Myxini</taxon>
        <taxon>Myxiniformes</taxon>
        <taxon>Myxinidae</taxon>
        <taxon>Eptatretinae</taxon>
        <taxon>Eptatretus</taxon>
    </lineage>
</organism>